<evidence type="ECO:0000256" key="9">
    <source>
        <dbReference type="ARBA" id="ARBA00023004"/>
    </source>
</evidence>
<dbReference type="InterPro" id="IPR033885">
    <property type="entry name" value="AlkB/XylM"/>
</dbReference>
<keyword evidence="3" id="KW-1003">Cell membrane</keyword>
<dbReference type="PANTHER" id="PTHR38674">
    <property type="entry name" value="ALKANE 1-MONOOXYGENASE 1"/>
    <property type="match status" value="1"/>
</dbReference>
<keyword evidence="11 12" id="KW-0472">Membrane</keyword>
<evidence type="ECO:0000256" key="1">
    <source>
        <dbReference type="ARBA" id="ARBA00004429"/>
    </source>
</evidence>
<comment type="subcellular location">
    <subcellularLocation>
        <location evidence="1">Cell inner membrane</location>
        <topology evidence="1">Multi-pass membrane protein</topology>
    </subcellularLocation>
</comment>
<evidence type="ECO:0000256" key="10">
    <source>
        <dbReference type="ARBA" id="ARBA00023033"/>
    </source>
</evidence>
<sequence>MSSFRVFKYASPLLIYVGALRAFTGTGLVVWLPVLYSFVVVPLLELLLRPDPRNLSAAGEELARRNPVYDWLLYAIVPMQWGALALFLQGISTEPLSGADLAGRTAVMGLLCGTFGINVGHELGHRVKKSERALALTLLLSSLYMHFYIEHNKGHHKRVATPEDPSSARYGEALYPFWWRSIAGSLKSAWHIAGAEARKEGAGTFSWRNAVLVFVLVQAALLVLVGAAFGAAALGAFLVAALLGILLLETVNYIEHYGLQRKATAGGYERALPAHSWNSSHVIGRVMLFELSRHSDHHYLASRKYQVLRHHDDAPQMPTGYPGMMLLALVPPVWFYVMNKRARAATGPAEAATALAIQ</sequence>
<dbReference type="PANTHER" id="PTHR38674:SF1">
    <property type="entry name" value="ALKANE 1-MONOOXYGENASE 1"/>
    <property type="match status" value="1"/>
</dbReference>
<keyword evidence="9" id="KW-0408">Iron</keyword>
<evidence type="ECO:0000256" key="4">
    <source>
        <dbReference type="ARBA" id="ARBA00022519"/>
    </source>
</evidence>
<keyword evidence="5 12" id="KW-0812">Transmembrane</keyword>
<keyword evidence="6" id="KW-0479">Metal-binding</keyword>
<gene>
    <name evidence="14" type="ORF">GCM10023184_05520</name>
</gene>
<evidence type="ECO:0000256" key="7">
    <source>
        <dbReference type="ARBA" id="ARBA00022989"/>
    </source>
</evidence>
<reference evidence="15" key="1">
    <citation type="journal article" date="2019" name="Int. J. Syst. Evol. Microbiol.">
        <title>The Global Catalogue of Microorganisms (GCM) 10K type strain sequencing project: providing services to taxonomists for standard genome sequencing and annotation.</title>
        <authorList>
            <consortium name="The Broad Institute Genomics Platform"/>
            <consortium name="The Broad Institute Genome Sequencing Center for Infectious Disease"/>
            <person name="Wu L."/>
            <person name="Ma J."/>
        </authorList>
    </citation>
    <scope>NUCLEOTIDE SEQUENCE [LARGE SCALE GENOMIC DNA]</scope>
    <source>
        <strain evidence="15">JCM 17919</strain>
    </source>
</reference>
<evidence type="ECO:0000256" key="3">
    <source>
        <dbReference type="ARBA" id="ARBA00022475"/>
    </source>
</evidence>
<dbReference type="CDD" id="cd03512">
    <property type="entry name" value="Alkane-hydroxylase"/>
    <property type="match status" value="1"/>
</dbReference>
<evidence type="ECO:0000256" key="11">
    <source>
        <dbReference type="ARBA" id="ARBA00023136"/>
    </source>
</evidence>
<feature type="transmembrane region" description="Helical" evidence="12">
    <location>
        <begin position="210"/>
        <end position="229"/>
    </location>
</feature>
<proteinExistence type="inferred from homology"/>
<name>A0ABP8G9W6_9BACT</name>
<evidence type="ECO:0000256" key="6">
    <source>
        <dbReference type="ARBA" id="ARBA00022723"/>
    </source>
</evidence>
<keyword evidence="8" id="KW-0560">Oxidoreductase</keyword>
<feature type="transmembrane region" description="Helical" evidence="12">
    <location>
        <begin position="101"/>
        <end position="121"/>
    </location>
</feature>
<dbReference type="RefSeq" id="WP_345253173.1">
    <property type="nucleotide sequence ID" value="NZ_BAABGY010000002.1"/>
</dbReference>
<organism evidence="14 15">
    <name type="scientific">Flaviaesturariibacter amylovorans</name>
    <dbReference type="NCBI Taxonomy" id="1084520"/>
    <lineage>
        <taxon>Bacteria</taxon>
        <taxon>Pseudomonadati</taxon>
        <taxon>Bacteroidota</taxon>
        <taxon>Chitinophagia</taxon>
        <taxon>Chitinophagales</taxon>
        <taxon>Chitinophagaceae</taxon>
        <taxon>Flaviaestuariibacter</taxon>
    </lineage>
</organism>
<evidence type="ECO:0000313" key="14">
    <source>
        <dbReference type="EMBL" id="GAA4320368.1"/>
    </source>
</evidence>
<keyword evidence="7 12" id="KW-1133">Transmembrane helix</keyword>
<dbReference type="Proteomes" id="UP001501725">
    <property type="component" value="Unassembled WGS sequence"/>
</dbReference>
<feature type="domain" description="Fatty acid desaturase" evidence="13">
    <location>
        <begin position="107"/>
        <end position="323"/>
    </location>
</feature>
<evidence type="ECO:0000256" key="5">
    <source>
        <dbReference type="ARBA" id="ARBA00022692"/>
    </source>
</evidence>
<keyword evidence="10" id="KW-0503">Monooxygenase</keyword>
<protein>
    <submittedName>
        <fullName evidence="14">Alkane 1-monooxygenase</fullName>
    </submittedName>
</protein>
<feature type="transmembrane region" description="Helical" evidence="12">
    <location>
        <begin position="68"/>
        <end position="89"/>
    </location>
</feature>
<comment type="caution">
    <text evidence="14">The sequence shown here is derived from an EMBL/GenBank/DDBJ whole genome shotgun (WGS) entry which is preliminary data.</text>
</comment>
<evidence type="ECO:0000313" key="15">
    <source>
        <dbReference type="Proteomes" id="UP001501725"/>
    </source>
</evidence>
<feature type="transmembrane region" description="Helical" evidence="12">
    <location>
        <begin position="30"/>
        <end position="48"/>
    </location>
</feature>
<evidence type="ECO:0000256" key="12">
    <source>
        <dbReference type="SAM" id="Phobius"/>
    </source>
</evidence>
<evidence type="ECO:0000259" key="13">
    <source>
        <dbReference type="Pfam" id="PF00487"/>
    </source>
</evidence>
<dbReference type="Pfam" id="PF00487">
    <property type="entry name" value="FA_desaturase"/>
    <property type="match status" value="1"/>
</dbReference>
<accession>A0ABP8G9W6</accession>
<feature type="transmembrane region" description="Helical" evidence="12">
    <location>
        <begin position="236"/>
        <end position="254"/>
    </location>
</feature>
<evidence type="ECO:0000256" key="2">
    <source>
        <dbReference type="ARBA" id="ARBA00010823"/>
    </source>
</evidence>
<dbReference type="InterPro" id="IPR005804">
    <property type="entry name" value="FA_desaturase_dom"/>
</dbReference>
<comment type="similarity">
    <text evidence="2">Belongs to the fatty acid desaturase type 1 family. AlkB subfamily.</text>
</comment>
<keyword evidence="15" id="KW-1185">Reference proteome</keyword>
<evidence type="ECO:0000256" key="8">
    <source>
        <dbReference type="ARBA" id="ARBA00023002"/>
    </source>
</evidence>
<dbReference type="EMBL" id="BAABGY010000002">
    <property type="protein sequence ID" value="GAA4320368.1"/>
    <property type="molecule type" value="Genomic_DNA"/>
</dbReference>
<keyword evidence="4" id="KW-0997">Cell inner membrane</keyword>